<reference evidence="4 5" key="1">
    <citation type="submission" date="2020-08" db="EMBL/GenBank/DDBJ databases">
        <title>Functional genomics of gut bacteria from endangered species of beetles.</title>
        <authorList>
            <person name="Carlos-Shanley C."/>
        </authorList>
    </citation>
    <scope>NUCLEOTIDE SEQUENCE [LARGE SCALE GENOMIC DNA]</scope>
    <source>
        <strain evidence="4 5">S00070</strain>
    </source>
</reference>
<comment type="caution">
    <text evidence="4">The sequence shown here is derived from an EMBL/GenBank/DDBJ whole genome shotgun (WGS) entry which is preliminary data.</text>
</comment>
<gene>
    <name evidence="4" type="ORF">HNP25_004316</name>
</gene>
<dbReference type="EMBL" id="JACHKT010000053">
    <property type="protein sequence ID" value="MBB6005642.1"/>
    <property type="molecule type" value="Genomic_DNA"/>
</dbReference>
<feature type="chain" id="PRO_5032821143" evidence="2">
    <location>
        <begin position="22"/>
        <end position="778"/>
    </location>
</feature>
<dbReference type="PROSITE" id="PS51257">
    <property type="entry name" value="PROKAR_LIPOPROTEIN"/>
    <property type="match status" value="1"/>
</dbReference>
<sequence>MRTKFLSIVLGLSVLASSCTSELIVDASKTNDINGLVVPAGFEWKTSRDVNFNISISDIRFKSGLHVVSVYGANPTTGAVALSKGTASLSSPFSTKISIPSSVKEVYFVKTAPDGSKITQKVALTDASTLAVSLGAVSSGRFGVSSESGMYVTSASSETSPDCSTGCDMTVSSGTTIDLDSKTGSQTICLTGSNYSVNFNANSLNGGTLRICGTNITLNNLNFNSGAKYTVIITSKGSANFSNVNWNSADVTVKNFGTLNVSSNLIVGGTLLNYGVVNANSELQSRSGSSIVNDGQIIVKGSASLDGGMTNNADITFNGEVRLNSSGQTVTNNGKMTAVGNFIINSSTTLTNNSYMTANSMQINSSGILNNKCQLLIKTDLGVDKTINNDGYISVGGNTRINGSGVVNLFNGAMLVTNTLNTYDGKITGTGANYSLFKVLTAASNTINNGGGQKLTGTVQFSEPSDILKSSFLDGTAQKTKDGGIYIPKTECSEGNGTSPVTSNDSDKDGVIDSEDAYPNDGTKAFNNYTVASTVAFEDQWPSVGDYDLNDIVLSFTYKIVTSAANKVVQVNADYSLKATGGSYNNGAGIQFNIPSGNAKNFTGNVGAGAGLEAGQDSVVVLLFTNARSEQSSWNTRPEESVVADKNYSFSFDVVNGPSIGNFGLGAYNPFIYNNSPAFGRGYETHLFGKQPTKLVNKGLFGTKDDASNTNTFYSTAKKLPWGILISTANFKYPKETIKITETYLRFADWASSGGKSSVDWYSNTSEGYRNNANIFNP</sequence>
<feature type="signal peptide" evidence="2">
    <location>
        <begin position="1"/>
        <end position="21"/>
    </location>
</feature>
<dbReference type="NCBIfam" id="TIGR04456">
    <property type="entry name" value="LruC_dom"/>
    <property type="match status" value="1"/>
</dbReference>
<dbReference type="InterPro" id="IPR031025">
    <property type="entry name" value="LruC_dom"/>
</dbReference>
<protein>
    <submittedName>
        <fullName evidence="4">LruC domain-containing protein</fullName>
    </submittedName>
</protein>
<name>A0A841EPD4_9BACT</name>
<organism evidence="4 5">
    <name type="scientific">Arcicella rosea</name>
    <dbReference type="NCBI Taxonomy" id="502909"/>
    <lineage>
        <taxon>Bacteria</taxon>
        <taxon>Pseudomonadati</taxon>
        <taxon>Bacteroidota</taxon>
        <taxon>Cytophagia</taxon>
        <taxon>Cytophagales</taxon>
        <taxon>Flectobacillaceae</taxon>
        <taxon>Arcicella</taxon>
    </lineage>
</organism>
<keyword evidence="5" id="KW-1185">Reference proteome</keyword>
<feature type="domain" description="DUF4842" evidence="3">
    <location>
        <begin position="566"/>
        <end position="762"/>
    </location>
</feature>
<feature type="region of interest" description="Disordered" evidence="1">
    <location>
        <begin position="484"/>
        <end position="517"/>
    </location>
</feature>
<dbReference type="Pfam" id="PF16130">
    <property type="entry name" value="DUF4842"/>
    <property type="match status" value="1"/>
</dbReference>
<proteinExistence type="predicted"/>
<accession>A0A841EPD4</accession>
<dbReference type="Proteomes" id="UP000524404">
    <property type="component" value="Unassembled WGS sequence"/>
</dbReference>
<keyword evidence="2" id="KW-0732">Signal</keyword>
<feature type="compositionally biased region" description="Polar residues" evidence="1">
    <location>
        <begin position="493"/>
        <end position="504"/>
    </location>
</feature>
<evidence type="ECO:0000259" key="3">
    <source>
        <dbReference type="Pfam" id="PF16130"/>
    </source>
</evidence>
<dbReference type="AlphaFoldDB" id="A0A841EPD4"/>
<dbReference type="RefSeq" id="WP_184137641.1">
    <property type="nucleotide sequence ID" value="NZ_JACHKT010000053.1"/>
</dbReference>
<evidence type="ECO:0000313" key="4">
    <source>
        <dbReference type="EMBL" id="MBB6005642.1"/>
    </source>
</evidence>
<dbReference type="InterPro" id="IPR032295">
    <property type="entry name" value="DUF4842"/>
</dbReference>
<evidence type="ECO:0000313" key="5">
    <source>
        <dbReference type="Proteomes" id="UP000524404"/>
    </source>
</evidence>
<evidence type="ECO:0000256" key="2">
    <source>
        <dbReference type="SAM" id="SignalP"/>
    </source>
</evidence>
<evidence type="ECO:0000256" key="1">
    <source>
        <dbReference type="SAM" id="MobiDB-lite"/>
    </source>
</evidence>